<dbReference type="EMBL" id="JBHLVO010000007">
    <property type="protein sequence ID" value="MFC0271932.1"/>
    <property type="molecule type" value="Genomic_DNA"/>
</dbReference>
<dbReference type="Gene3D" id="3.40.50.150">
    <property type="entry name" value="Vaccinia Virus protein VP39"/>
    <property type="match status" value="1"/>
</dbReference>
<dbReference type="Pfam" id="PF08241">
    <property type="entry name" value="Methyltransf_11"/>
    <property type="match status" value="1"/>
</dbReference>
<keyword evidence="2" id="KW-0808">Transferase</keyword>
<dbReference type="GO" id="GO:0032259">
    <property type="term" value="P:methylation"/>
    <property type="evidence" value="ECO:0007669"/>
    <property type="project" value="UniProtKB-KW"/>
</dbReference>
<keyword evidence="3" id="KW-1185">Reference proteome</keyword>
<proteinExistence type="predicted"/>
<evidence type="ECO:0000313" key="3">
    <source>
        <dbReference type="Proteomes" id="UP001589854"/>
    </source>
</evidence>
<reference evidence="2 3" key="1">
    <citation type="submission" date="2024-09" db="EMBL/GenBank/DDBJ databases">
        <authorList>
            <person name="Sun Q."/>
            <person name="Mori K."/>
        </authorList>
    </citation>
    <scope>NUCLEOTIDE SEQUENCE [LARGE SCALE GENOMIC DNA]</scope>
    <source>
        <strain evidence="2 3">CCM 7228</strain>
    </source>
</reference>
<name>A0ABV6GG86_9BACI</name>
<dbReference type="InterPro" id="IPR029063">
    <property type="entry name" value="SAM-dependent_MTases_sf"/>
</dbReference>
<dbReference type="GO" id="GO:0008168">
    <property type="term" value="F:methyltransferase activity"/>
    <property type="evidence" value="ECO:0007669"/>
    <property type="project" value="UniProtKB-KW"/>
</dbReference>
<protein>
    <submittedName>
        <fullName evidence="2">Methyltransferase domain-containing protein</fullName>
    </submittedName>
</protein>
<accession>A0ABV6GG86</accession>
<dbReference type="SUPFAM" id="SSF53335">
    <property type="entry name" value="S-adenosyl-L-methionine-dependent methyltransferases"/>
    <property type="match status" value="1"/>
</dbReference>
<comment type="caution">
    <text evidence="2">The sequence shown here is derived from an EMBL/GenBank/DDBJ whole genome shotgun (WGS) entry which is preliminary data.</text>
</comment>
<dbReference type="InterPro" id="IPR013216">
    <property type="entry name" value="Methyltransf_11"/>
</dbReference>
<keyword evidence="2" id="KW-0489">Methyltransferase</keyword>
<sequence>MSDFFDFLPLANQIEKPRILEIGTRRVGLNPSTVRKDLFNDYKEYVGLDYQEGLDVDIVGDVHELSKVVGEESFDIILTCATFEHIKYPFLAAHEILKALKVNGLLALQAPQTFPLHGFPYDYCRFSTEALKALVGTEMGFNVLNSGYDCPASIVSEDDPNCRLHEAYLSCWVYGRKVSKTPKEFIYEHDN</sequence>
<organism evidence="2 3">
    <name type="scientific">Metabacillus herbersteinensis</name>
    <dbReference type="NCBI Taxonomy" id="283816"/>
    <lineage>
        <taxon>Bacteria</taxon>
        <taxon>Bacillati</taxon>
        <taxon>Bacillota</taxon>
        <taxon>Bacilli</taxon>
        <taxon>Bacillales</taxon>
        <taxon>Bacillaceae</taxon>
        <taxon>Metabacillus</taxon>
    </lineage>
</organism>
<dbReference type="RefSeq" id="WP_378933736.1">
    <property type="nucleotide sequence ID" value="NZ_JBHLVO010000007.1"/>
</dbReference>
<dbReference type="Proteomes" id="UP001589854">
    <property type="component" value="Unassembled WGS sequence"/>
</dbReference>
<evidence type="ECO:0000259" key="1">
    <source>
        <dbReference type="Pfam" id="PF08241"/>
    </source>
</evidence>
<feature type="domain" description="Methyltransferase type 11" evidence="1">
    <location>
        <begin position="37"/>
        <end position="107"/>
    </location>
</feature>
<evidence type="ECO:0000313" key="2">
    <source>
        <dbReference type="EMBL" id="MFC0271932.1"/>
    </source>
</evidence>
<gene>
    <name evidence="2" type="ORF">ACFFIX_10765</name>
</gene>